<accession>A0ABZ2XDE9</accession>
<gene>
    <name evidence="1" type="ORF">AADV58_08280</name>
</gene>
<organism evidence="1 2">
    <name type="scientific">Azonexus hydrophilus</name>
    <dbReference type="NCBI Taxonomy" id="418702"/>
    <lineage>
        <taxon>Bacteria</taxon>
        <taxon>Pseudomonadati</taxon>
        <taxon>Pseudomonadota</taxon>
        <taxon>Betaproteobacteria</taxon>
        <taxon>Rhodocyclales</taxon>
        <taxon>Azonexaceae</taxon>
        <taxon>Azonexus</taxon>
    </lineage>
</organism>
<evidence type="ECO:0000313" key="1">
    <source>
        <dbReference type="EMBL" id="WZJ19967.1"/>
    </source>
</evidence>
<dbReference type="Proteomes" id="UP001479520">
    <property type="component" value="Chromosome"/>
</dbReference>
<name>A0ABZ2XDE9_9RHOO</name>
<sequence length="153" mass="16879">MVPLILRATLRKVLPRAWRGANNVKDGVDLFTTVRDWISEAGPVKKAVAATIGAAVIAAPFAAPTLIERASAQALNQPQYLSANNLTVAEDDGRVFHASYLVANRHVLERIKYLCESGVESNMARCEQAMYAYSSIANEARKESIRRSFTTKW</sequence>
<proteinExistence type="predicted"/>
<reference evidence="1 2" key="1">
    <citation type="submission" date="2024-04" db="EMBL/GenBank/DDBJ databases">
        <title>Dissimilatory iodate-reducing microorganisms contribute to the enrichment of iodine in groundwater.</title>
        <authorList>
            <person name="Jiang Z."/>
        </authorList>
    </citation>
    <scope>NUCLEOTIDE SEQUENCE [LARGE SCALE GENOMIC DNA]</scope>
    <source>
        <strain evidence="1 2">NCP973</strain>
    </source>
</reference>
<evidence type="ECO:0000313" key="2">
    <source>
        <dbReference type="Proteomes" id="UP001479520"/>
    </source>
</evidence>
<protein>
    <submittedName>
        <fullName evidence="1">Uncharacterized protein</fullName>
    </submittedName>
</protein>
<dbReference type="EMBL" id="CP151406">
    <property type="protein sequence ID" value="WZJ19967.1"/>
    <property type="molecule type" value="Genomic_DNA"/>
</dbReference>
<dbReference type="RefSeq" id="WP_341742866.1">
    <property type="nucleotide sequence ID" value="NZ_CP151406.1"/>
</dbReference>
<keyword evidence="2" id="KW-1185">Reference proteome</keyword>